<accession>A0A8H5BT47</accession>
<dbReference type="EMBL" id="JAACJJ010000003">
    <property type="protein sequence ID" value="KAF5328833.1"/>
    <property type="molecule type" value="Genomic_DNA"/>
</dbReference>
<evidence type="ECO:0000256" key="1">
    <source>
        <dbReference type="SAM" id="Phobius"/>
    </source>
</evidence>
<dbReference type="InterPro" id="IPR045338">
    <property type="entry name" value="DUF6535"/>
</dbReference>
<name>A0A8H5BT47_9AGAR</name>
<dbReference type="OrthoDB" id="3185525at2759"/>
<keyword evidence="1" id="KW-0812">Transmembrane</keyword>
<dbReference type="AlphaFoldDB" id="A0A8H5BT47"/>
<reference evidence="3 4" key="1">
    <citation type="journal article" date="2020" name="ISME J.">
        <title>Uncovering the hidden diversity of litter-decomposition mechanisms in mushroom-forming fungi.</title>
        <authorList>
            <person name="Floudas D."/>
            <person name="Bentzer J."/>
            <person name="Ahren D."/>
            <person name="Johansson T."/>
            <person name="Persson P."/>
            <person name="Tunlid A."/>
        </authorList>
    </citation>
    <scope>NUCLEOTIDE SEQUENCE [LARGE SCALE GENOMIC DNA]</scope>
    <source>
        <strain evidence="3 4">CBS 101986</strain>
    </source>
</reference>
<evidence type="ECO:0000313" key="4">
    <source>
        <dbReference type="Proteomes" id="UP000567179"/>
    </source>
</evidence>
<keyword evidence="4" id="KW-1185">Reference proteome</keyword>
<keyword evidence="1" id="KW-1133">Transmembrane helix</keyword>
<feature type="domain" description="DUF6535" evidence="2">
    <location>
        <begin position="68"/>
        <end position="237"/>
    </location>
</feature>
<feature type="transmembrane region" description="Helical" evidence="1">
    <location>
        <begin position="235"/>
        <end position="258"/>
    </location>
</feature>
<sequence>MFFASPLSPLPLEVPIELNRLPISPRHDASSSYLQHRNPRNASVGVVSAFHEQSNDIYSETTENSAVWALYNEETTKADASMQDASNRGIDVLLVFTGLFSAVLTTFIILVYQLLMPGPSDYANALLAILLVSKNITLPPSPSSSISPTTEELKWVSGLWFVALAFSLSAALFCMLAKQWLQFSPVISGSLRHRARQRQRMYLQFQTWHVLTVIHALPILLHATLLLFFGGLIVMLWGGSVPVTVVTFIIVAVVYACYFGSMWLSLLNPDCPYQHPISEQMRFWKDKAKKRSQKDVEQGLLITNLYKIEEPDAVPDQVHRNDELDASSLIWLLEHCPNGSSPKLAALQAIGGLPLSFTAFHILRNGDAIPQVLGEFKNCFHKDSTLDSHWYVLDADNAEAYCRSWMRLTNGTSKKWPSSFYVLLDTLISASVSDNVRAIASCTLAVARAESDNKDGRLAILSHLERYIVGSADISIGVQQWLLDSFLRCSLVSQLQFRPKDYIQKEAVPVMLGLLQLTKHAMASNARSAIALSLSYITGNMDDCKLIWNEEERRNQFYRLIIPAFSAIIEASEDGIYGVDHLWEVITDEFCRLVSLALTPTDTNAPERRKLRPIAQRGLLKLFVQGHIKKVPIDILEDIITTLYPADKLLKKTDYPQFVSNLLECLGSSVESRTLIAPGLRLLEPILEDASPTVIDAFVAGDGLRILTYAAQTGDTSSRRLQLDCMRNLCLFIGGAADYCVSPESLPSTALNTVGNTKDAILDYIFQFDAFFQTLHSMVSSRRWWLPEIVEVWVPELLKLCRLRPRETGWLSLHAALEKFSGRNEGKDGHDRLFRDLSEMKSLLSPSRTSTIVVD</sequence>
<feature type="transmembrane region" description="Helical" evidence="1">
    <location>
        <begin position="202"/>
        <end position="229"/>
    </location>
</feature>
<dbReference type="SUPFAM" id="SSF48371">
    <property type="entry name" value="ARM repeat"/>
    <property type="match status" value="1"/>
</dbReference>
<gene>
    <name evidence="3" type="ORF">D9619_011687</name>
</gene>
<feature type="transmembrane region" description="Helical" evidence="1">
    <location>
        <begin position="158"/>
        <end position="181"/>
    </location>
</feature>
<dbReference type="Proteomes" id="UP000567179">
    <property type="component" value="Unassembled WGS sequence"/>
</dbReference>
<keyword evidence="1" id="KW-0472">Membrane</keyword>
<dbReference type="Pfam" id="PF20153">
    <property type="entry name" value="DUF6535"/>
    <property type="match status" value="1"/>
</dbReference>
<evidence type="ECO:0000259" key="2">
    <source>
        <dbReference type="Pfam" id="PF20153"/>
    </source>
</evidence>
<protein>
    <recommendedName>
        <fullName evidence="2">DUF6535 domain-containing protein</fullName>
    </recommendedName>
</protein>
<dbReference type="InterPro" id="IPR016024">
    <property type="entry name" value="ARM-type_fold"/>
</dbReference>
<feature type="transmembrane region" description="Helical" evidence="1">
    <location>
        <begin position="92"/>
        <end position="115"/>
    </location>
</feature>
<proteinExistence type="predicted"/>
<evidence type="ECO:0000313" key="3">
    <source>
        <dbReference type="EMBL" id="KAF5328833.1"/>
    </source>
</evidence>
<comment type="caution">
    <text evidence="3">The sequence shown here is derived from an EMBL/GenBank/DDBJ whole genome shotgun (WGS) entry which is preliminary data.</text>
</comment>
<organism evidence="3 4">
    <name type="scientific">Psilocybe cf. subviscida</name>
    <dbReference type="NCBI Taxonomy" id="2480587"/>
    <lineage>
        <taxon>Eukaryota</taxon>
        <taxon>Fungi</taxon>
        <taxon>Dikarya</taxon>
        <taxon>Basidiomycota</taxon>
        <taxon>Agaricomycotina</taxon>
        <taxon>Agaricomycetes</taxon>
        <taxon>Agaricomycetidae</taxon>
        <taxon>Agaricales</taxon>
        <taxon>Agaricineae</taxon>
        <taxon>Strophariaceae</taxon>
        <taxon>Psilocybe</taxon>
    </lineage>
</organism>